<evidence type="ECO:0000313" key="1">
    <source>
        <dbReference type="EMBL" id="GFO22193.1"/>
    </source>
</evidence>
<proteinExistence type="predicted"/>
<evidence type="ECO:0000313" key="2">
    <source>
        <dbReference type="Proteomes" id="UP000735302"/>
    </source>
</evidence>
<gene>
    <name evidence="1" type="ORF">PoB_004869800</name>
</gene>
<keyword evidence="2" id="KW-1185">Reference proteome</keyword>
<sequence>MPCGTDVLTRKAWKQGVQDQGELPSKRKSAVVWHGEGWVPPCDIAQDTQHEHEDENPTKKHTGSVVARTKDRLFRWQDPPGRRWKLCYWLIQQDHLFEKQDCNRYVECADIERSWDDRTT</sequence>
<protein>
    <submittedName>
        <fullName evidence="1">Uncharacterized protein</fullName>
    </submittedName>
</protein>
<accession>A0AAV4BRI8</accession>
<organism evidence="1 2">
    <name type="scientific">Plakobranchus ocellatus</name>
    <dbReference type="NCBI Taxonomy" id="259542"/>
    <lineage>
        <taxon>Eukaryota</taxon>
        <taxon>Metazoa</taxon>
        <taxon>Spiralia</taxon>
        <taxon>Lophotrochozoa</taxon>
        <taxon>Mollusca</taxon>
        <taxon>Gastropoda</taxon>
        <taxon>Heterobranchia</taxon>
        <taxon>Euthyneura</taxon>
        <taxon>Panpulmonata</taxon>
        <taxon>Sacoglossa</taxon>
        <taxon>Placobranchoidea</taxon>
        <taxon>Plakobranchidae</taxon>
        <taxon>Plakobranchus</taxon>
    </lineage>
</organism>
<comment type="caution">
    <text evidence="1">The sequence shown here is derived from an EMBL/GenBank/DDBJ whole genome shotgun (WGS) entry which is preliminary data.</text>
</comment>
<name>A0AAV4BRI8_9GAST</name>
<dbReference type="EMBL" id="BLXT01005342">
    <property type="protein sequence ID" value="GFO22193.1"/>
    <property type="molecule type" value="Genomic_DNA"/>
</dbReference>
<reference evidence="1 2" key="1">
    <citation type="journal article" date="2021" name="Elife">
        <title>Chloroplast acquisition without the gene transfer in kleptoplastic sea slugs, Plakobranchus ocellatus.</title>
        <authorList>
            <person name="Maeda T."/>
            <person name="Takahashi S."/>
            <person name="Yoshida T."/>
            <person name="Shimamura S."/>
            <person name="Takaki Y."/>
            <person name="Nagai Y."/>
            <person name="Toyoda A."/>
            <person name="Suzuki Y."/>
            <person name="Arimoto A."/>
            <person name="Ishii H."/>
            <person name="Satoh N."/>
            <person name="Nishiyama T."/>
            <person name="Hasebe M."/>
            <person name="Maruyama T."/>
            <person name="Minagawa J."/>
            <person name="Obokata J."/>
            <person name="Shigenobu S."/>
        </authorList>
    </citation>
    <scope>NUCLEOTIDE SEQUENCE [LARGE SCALE GENOMIC DNA]</scope>
</reference>
<dbReference type="AlphaFoldDB" id="A0AAV4BRI8"/>
<dbReference type="Proteomes" id="UP000735302">
    <property type="component" value="Unassembled WGS sequence"/>
</dbReference>